<dbReference type="InterPro" id="IPR021840">
    <property type="entry name" value="DUF3433"/>
</dbReference>
<accession>A0ABQ0G136</accession>
<dbReference type="EMBL" id="BAAFSV010000001">
    <property type="protein sequence ID" value="GAB1311457.1"/>
    <property type="molecule type" value="Genomic_DNA"/>
</dbReference>
<organism evidence="2 3">
    <name type="scientific">Madurella fahalii</name>
    <dbReference type="NCBI Taxonomy" id="1157608"/>
    <lineage>
        <taxon>Eukaryota</taxon>
        <taxon>Fungi</taxon>
        <taxon>Dikarya</taxon>
        <taxon>Ascomycota</taxon>
        <taxon>Pezizomycotina</taxon>
        <taxon>Sordariomycetes</taxon>
        <taxon>Sordariomycetidae</taxon>
        <taxon>Sordariales</taxon>
        <taxon>Sordariales incertae sedis</taxon>
        <taxon>Madurella</taxon>
    </lineage>
</organism>
<keyword evidence="3" id="KW-1185">Reference proteome</keyword>
<dbReference type="RefSeq" id="XP_070913190.1">
    <property type="nucleotide sequence ID" value="XM_071057089.1"/>
</dbReference>
<evidence type="ECO:0000256" key="1">
    <source>
        <dbReference type="SAM" id="Phobius"/>
    </source>
</evidence>
<dbReference type="Proteomes" id="UP001628179">
    <property type="component" value="Unassembled WGS sequence"/>
</dbReference>
<dbReference type="Pfam" id="PF11915">
    <property type="entry name" value="DUF3433"/>
    <property type="match status" value="1"/>
</dbReference>
<evidence type="ECO:0000313" key="2">
    <source>
        <dbReference type="EMBL" id="GAB1311457.1"/>
    </source>
</evidence>
<sequence>MSKKQLEDALKGQRFKLGTFTTISGTTRYGIMPVTLEEQEEEQGKQGLFSRARRIISAGNEKLSFLTSWELNQLFADLVFGALLLGLLGLSLAALAHVDRPDSVFRRPLDITGTWLKILFALLGIIISAYWGRLFQDAQTLTPYRTLHSGPAPPAATILLSRHTSPVCAVVPLLRTGHLVAAGVAAIGVASEFLIVALAGLPYRAGRQLRAEFVLCAAASAAILSLMLAQLALVVRWRCGGGGGGGSRSPHGPHLPRRPDAIAAVMTYVADTEMARGFDGLDPAGASGTTRERDRAICRMGKAYAYGWRREKEGRVRWVVDEAGDYGDVERKGFLDGPEERERDARMGL</sequence>
<name>A0ABQ0G136_9PEZI</name>
<keyword evidence="1" id="KW-1133">Transmembrane helix</keyword>
<keyword evidence="1" id="KW-0472">Membrane</keyword>
<dbReference type="PANTHER" id="PTHR37544">
    <property type="entry name" value="SPRAY-RELATED"/>
    <property type="match status" value="1"/>
</dbReference>
<feature type="transmembrane region" description="Helical" evidence="1">
    <location>
        <begin position="115"/>
        <end position="132"/>
    </location>
</feature>
<feature type="transmembrane region" description="Helical" evidence="1">
    <location>
        <begin position="179"/>
        <end position="201"/>
    </location>
</feature>
<feature type="transmembrane region" description="Helical" evidence="1">
    <location>
        <begin position="213"/>
        <end position="233"/>
    </location>
</feature>
<comment type="caution">
    <text evidence="2">The sequence shown here is derived from an EMBL/GenBank/DDBJ whole genome shotgun (WGS) entry which is preliminary data.</text>
</comment>
<feature type="transmembrane region" description="Helical" evidence="1">
    <location>
        <begin position="74"/>
        <end position="95"/>
    </location>
</feature>
<keyword evidence="1" id="KW-0812">Transmembrane</keyword>
<protein>
    <submittedName>
        <fullName evidence="2">Uncharacterized protein</fullName>
    </submittedName>
</protein>
<dbReference type="PANTHER" id="PTHR37544:SF3">
    <property type="entry name" value="SPRAY"/>
    <property type="match status" value="1"/>
</dbReference>
<dbReference type="GeneID" id="98172412"/>
<reference evidence="2 3" key="1">
    <citation type="submission" date="2024-09" db="EMBL/GenBank/DDBJ databases">
        <title>Itraconazole resistance in Madurella fahalii resulting from another homologue of gene encoding cytochrome P450 14-alpha sterol demethylase (CYP51).</title>
        <authorList>
            <person name="Yoshioka I."/>
            <person name="Fahal A.H."/>
            <person name="Kaneko S."/>
            <person name="Yaguchi T."/>
        </authorList>
    </citation>
    <scope>NUCLEOTIDE SEQUENCE [LARGE SCALE GENOMIC DNA]</scope>
    <source>
        <strain evidence="2 3">IFM 68171</strain>
    </source>
</reference>
<proteinExistence type="predicted"/>
<gene>
    <name evidence="2" type="ORF">MFIFM68171_01667</name>
</gene>
<evidence type="ECO:0000313" key="3">
    <source>
        <dbReference type="Proteomes" id="UP001628179"/>
    </source>
</evidence>